<gene>
    <name evidence="1" type="ORF">SDC9_150641</name>
</gene>
<dbReference type="EMBL" id="VSSQ01049329">
    <property type="protein sequence ID" value="MPN03411.1"/>
    <property type="molecule type" value="Genomic_DNA"/>
</dbReference>
<dbReference type="AlphaFoldDB" id="A0A645EN30"/>
<accession>A0A645EN30</accession>
<sequence length="139" mass="14382">MWYGDPPSNWLIPSRPKYEYGNNLLTNSLTFANNVSADILNSGISIINTPINAAQTLYKEGVGGLVNSEITGLKNAGNAIADEVSYTLTTPLGEQLQGFKDPATWEAGVAFGATLFTGGVAANLGKGATVANSATTAKG</sequence>
<reference evidence="1" key="1">
    <citation type="submission" date="2019-08" db="EMBL/GenBank/DDBJ databases">
        <authorList>
            <person name="Kucharzyk K."/>
            <person name="Murdoch R.W."/>
            <person name="Higgins S."/>
            <person name="Loffler F."/>
        </authorList>
    </citation>
    <scope>NUCLEOTIDE SEQUENCE</scope>
</reference>
<name>A0A645EN30_9ZZZZ</name>
<organism evidence="1">
    <name type="scientific">bioreactor metagenome</name>
    <dbReference type="NCBI Taxonomy" id="1076179"/>
    <lineage>
        <taxon>unclassified sequences</taxon>
        <taxon>metagenomes</taxon>
        <taxon>ecological metagenomes</taxon>
    </lineage>
</organism>
<comment type="caution">
    <text evidence="1">The sequence shown here is derived from an EMBL/GenBank/DDBJ whole genome shotgun (WGS) entry which is preliminary data.</text>
</comment>
<protein>
    <submittedName>
        <fullName evidence="1">Uncharacterized protein</fullName>
    </submittedName>
</protein>
<evidence type="ECO:0000313" key="1">
    <source>
        <dbReference type="EMBL" id="MPN03411.1"/>
    </source>
</evidence>
<proteinExistence type="predicted"/>